<evidence type="ECO:0000313" key="2">
    <source>
        <dbReference type="Proteomes" id="UP001148629"/>
    </source>
</evidence>
<accession>A0ACC1SX35</accession>
<sequence length="582" mass="64579">MAPASLLSTVFGGPRKRANKHDHQDQGQPPPVSVGMRTAQPADSTRPSLVALSDDLVLYILDIVHDVSPNSILNCLSVCSSLYHHARHVQHRHLSIDLDRDDSVERLELASKNDLLPAVRTLEVSGTGPLPSTLGDLIQRMTGLRKVGWSAATITKPILETLQASPHTELDVSITNNTKQLLADLAESLALTSLSVNITYTTAQDCVQVTQPLKQILLSCPNLRRLSLDLSRPIRGCVVSAPPAQYVGIGFAAGERPPPLQELRISSYPWGYRSSNPNGGGVNCIGYPEKGLEMDYWTDRFDWSCLTRLEDASVMFANKVARKLTALRHVHFTYSQGPADKQFFELVPSALESIHIPTLSSVGIDGLAQYATSLSSLCIHQQQRQMDQWREAIISNDNLAVICEALPQLREVGIDIARGRDDWPYETFDILTRLPHLSRLELWFELGNARETVPTPYLTMTSASELFGYLHKHSPMLDYLHVHSGCPPSPANFGFVTEEAYWPAQNSTSFVCQPAERDDDVTRGLFSVICPKLSDKLNRKAQRIARDQGESKDLEENGVDFRVALQGPIPVQEWKDLRNGEL</sequence>
<dbReference type="Proteomes" id="UP001148629">
    <property type="component" value="Unassembled WGS sequence"/>
</dbReference>
<dbReference type="EMBL" id="JANRMS010000059">
    <property type="protein sequence ID" value="KAJ3548051.1"/>
    <property type="molecule type" value="Genomic_DNA"/>
</dbReference>
<proteinExistence type="predicted"/>
<organism evidence="1 2">
    <name type="scientific">Fusarium decemcellulare</name>
    <dbReference type="NCBI Taxonomy" id="57161"/>
    <lineage>
        <taxon>Eukaryota</taxon>
        <taxon>Fungi</taxon>
        <taxon>Dikarya</taxon>
        <taxon>Ascomycota</taxon>
        <taxon>Pezizomycotina</taxon>
        <taxon>Sordariomycetes</taxon>
        <taxon>Hypocreomycetidae</taxon>
        <taxon>Hypocreales</taxon>
        <taxon>Nectriaceae</taxon>
        <taxon>Fusarium</taxon>
        <taxon>Fusarium decemcellulare species complex</taxon>
    </lineage>
</organism>
<comment type="caution">
    <text evidence="1">The sequence shown here is derived from an EMBL/GenBank/DDBJ whole genome shotgun (WGS) entry which is preliminary data.</text>
</comment>
<protein>
    <submittedName>
        <fullName evidence="1">Uncharacterized protein</fullName>
    </submittedName>
</protein>
<evidence type="ECO:0000313" key="1">
    <source>
        <dbReference type="EMBL" id="KAJ3548051.1"/>
    </source>
</evidence>
<reference evidence="1" key="1">
    <citation type="submission" date="2022-08" db="EMBL/GenBank/DDBJ databases">
        <title>Genome Sequence of Fusarium decemcellulare.</title>
        <authorList>
            <person name="Buettner E."/>
        </authorList>
    </citation>
    <scope>NUCLEOTIDE SEQUENCE</scope>
    <source>
        <strain evidence="1">Babe19</strain>
    </source>
</reference>
<gene>
    <name evidence="1" type="ORF">NM208_g1188</name>
</gene>
<keyword evidence="2" id="KW-1185">Reference proteome</keyword>
<name>A0ACC1SX35_9HYPO</name>